<keyword evidence="1" id="KW-0645">Protease</keyword>
<dbReference type="PANTHER" id="PTHR30217">
    <property type="entry name" value="PEPTIDASE U32 FAMILY"/>
    <property type="match status" value="1"/>
</dbReference>
<dbReference type="GO" id="GO:0008233">
    <property type="term" value="F:peptidase activity"/>
    <property type="evidence" value="ECO:0007669"/>
    <property type="project" value="UniProtKB-KW"/>
</dbReference>
<organism evidence="1 2">
    <name type="scientific">Desulfacinum infernum DSM 9756</name>
    <dbReference type="NCBI Taxonomy" id="1121391"/>
    <lineage>
        <taxon>Bacteria</taxon>
        <taxon>Pseudomonadati</taxon>
        <taxon>Thermodesulfobacteriota</taxon>
        <taxon>Syntrophobacteria</taxon>
        <taxon>Syntrophobacterales</taxon>
        <taxon>Syntrophobacteraceae</taxon>
        <taxon>Desulfacinum</taxon>
    </lineage>
</organism>
<dbReference type="GO" id="GO:0006508">
    <property type="term" value="P:proteolysis"/>
    <property type="evidence" value="ECO:0007669"/>
    <property type="project" value="UniProtKB-KW"/>
</dbReference>
<protein>
    <submittedName>
        <fullName evidence="1">Putative protease</fullName>
    </submittedName>
</protein>
<dbReference type="STRING" id="1121391.SAMN02745206_03315"/>
<dbReference type="Pfam" id="PF01136">
    <property type="entry name" value="Peptidase_U32"/>
    <property type="match status" value="1"/>
</dbReference>
<keyword evidence="2" id="KW-1185">Reference proteome</keyword>
<name>A0A1M5HA66_9BACT</name>
<dbReference type="Proteomes" id="UP000184076">
    <property type="component" value="Unassembled WGS sequence"/>
</dbReference>
<accession>A0A1M5HA66</accession>
<dbReference type="EMBL" id="FQVB01000043">
    <property type="protein sequence ID" value="SHG12857.1"/>
    <property type="molecule type" value="Genomic_DNA"/>
</dbReference>
<dbReference type="InterPro" id="IPR051454">
    <property type="entry name" value="RNA/ubiquinone_mod_enzymes"/>
</dbReference>
<evidence type="ECO:0000313" key="1">
    <source>
        <dbReference type="EMBL" id="SHG12857.1"/>
    </source>
</evidence>
<dbReference type="AlphaFoldDB" id="A0A1M5HA66"/>
<dbReference type="OrthoDB" id="9807498at2"/>
<evidence type="ECO:0000313" key="2">
    <source>
        <dbReference type="Proteomes" id="UP000184076"/>
    </source>
</evidence>
<gene>
    <name evidence="1" type="ORF">SAMN02745206_03315</name>
</gene>
<dbReference type="PANTHER" id="PTHR30217:SF10">
    <property type="entry name" value="23S RRNA 5-HYDROXYCYTIDINE C2501 SYNTHASE"/>
    <property type="match status" value="1"/>
</dbReference>
<dbReference type="InterPro" id="IPR001539">
    <property type="entry name" value="Peptidase_U32"/>
</dbReference>
<proteinExistence type="predicted"/>
<reference evidence="2" key="1">
    <citation type="submission" date="2016-11" db="EMBL/GenBank/DDBJ databases">
        <authorList>
            <person name="Varghese N."/>
            <person name="Submissions S."/>
        </authorList>
    </citation>
    <scope>NUCLEOTIDE SEQUENCE [LARGE SCALE GENOMIC DNA]</scope>
    <source>
        <strain evidence="2">DSM 9756</strain>
    </source>
</reference>
<keyword evidence="1" id="KW-0378">Hydrolase</keyword>
<dbReference type="RefSeq" id="WP_084076590.1">
    <property type="nucleotide sequence ID" value="NZ_FQVB01000043.1"/>
</dbReference>
<sequence>MTRASKQHMSAPKRPKAQTLGQLLKPELLAPAGHLEAFWAAVESGADAVYLGLKRLSARAHAANFSLEDLSRLLPFARSRKVAVYTALNSAVTASEVPELLDTLQALSDLEVDALIVQDPALFFLCRRFFPHLKLHASTLAAVHNSSGVRALKRLGARRVVLARELGMEELRAICRSADVELEMFVHGALCFSISGLCLASSFRGGHSGLQGRCVQPCRLRFRQGRKEGYFFSCSDFSALPRIPELMKLGIASLKIEGRMKDAEYIATVVQAYRRVLDAPPQAAREAIREATEQLALSPARRLTDGFLGPSPTETVLNPHRSGSSGLWVGTVVKVEDSRLVVDLRRSVQAGDRLRPESAEGREKGPFVVRALQSVSGEPLEQTPPKGPAVLVTSGTAAAAGERLFRIGRKPTAPGEIWKRIQREGHRPVGFSKKFPGDGWIPEEMADVGPKARRLTEGLVVKIQHHADLSRALQSPAQWIFCVATKENLERLAKGRLHSAQKRRFGWSLPPVILEKDVDYYRKATAWFAARGFRTWEINNWGHLDWLTGLDGVRLWAGSRMNVRNKAAMAALADVGCTHTVLSQEVTGEELRELVTDPLPAFPVVTVYGRPFLFLSRLQPSVLTGVPVRTARGDQYIMERQGPLTAVFADHPFCWFEKLPELRAMGYRLFLMDLSEGGSRLEDKDWQRLLSGFKRHRADAPYSLFNYERRAVPEGKAKREKG</sequence>